<evidence type="ECO:0000256" key="1">
    <source>
        <dbReference type="SAM" id="SignalP"/>
    </source>
</evidence>
<keyword evidence="1" id="KW-0732">Signal</keyword>
<dbReference type="EMBL" id="CM000883">
    <property type="protein sequence ID" value="KQJ87702.1"/>
    <property type="molecule type" value="Genomic_DNA"/>
</dbReference>
<reference evidence="2" key="2">
    <citation type="submission" date="2017-06" db="EMBL/GenBank/DDBJ databases">
        <title>WGS assembly of Brachypodium distachyon.</title>
        <authorList>
            <consortium name="The International Brachypodium Initiative"/>
            <person name="Lucas S."/>
            <person name="Harmon-Smith M."/>
            <person name="Lail K."/>
            <person name="Tice H."/>
            <person name="Grimwood J."/>
            <person name="Bruce D."/>
            <person name="Barry K."/>
            <person name="Shu S."/>
            <person name="Lindquist E."/>
            <person name="Wang M."/>
            <person name="Pitluck S."/>
            <person name="Vogel J.P."/>
            <person name="Garvin D.F."/>
            <person name="Mockler T.C."/>
            <person name="Schmutz J."/>
            <person name="Rokhsar D."/>
            <person name="Bevan M.W."/>
        </authorList>
    </citation>
    <scope>NUCLEOTIDE SEQUENCE</scope>
    <source>
        <strain evidence="2">Bd21</strain>
    </source>
</reference>
<feature type="chain" id="PRO_5035999504" evidence="1">
    <location>
        <begin position="24"/>
        <end position="53"/>
    </location>
</feature>
<dbReference type="Proteomes" id="UP000008810">
    <property type="component" value="Chromosome 4"/>
</dbReference>
<dbReference type="InParanoid" id="A0A0Q3EIZ8"/>
<feature type="signal peptide" evidence="1">
    <location>
        <begin position="1"/>
        <end position="23"/>
    </location>
</feature>
<sequence length="53" mass="6021">MTRLYFLPTILLVIHLILILTSGTRLGCTYDPRGNIIYCPDTDPGKRCERPPC</sequence>
<proteinExistence type="predicted"/>
<reference evidence="2 3" key="1">
    <citation type="journal article" date="2010" name="Nature">
        <title>Genome sequencing and analysis of the model grass Brachypodium distachyon.</title>
        <authorList>
            <consortium name="International Brachypodium Initiative"/>
        </authorList>
    </citation>
    <scope>NUCLEOTIDE SEQUENCE [LARGE SCALE GENOMIC DNA]</scope>
    <source>
        <strain evidence="2 3">Bd21</strain>
    </source>
</reference>
<reference evidence="3" key="3">
    <citation type="submission" date="2018-08" db="UniProtKB">
        <authorList>
            <consortium name="EnsemblPlants"/>
        </authorList>
    </citation>
    <scope>IDENTIFICATION</scope>
    <source>
        <strain evidence="3">cv. Bd21</strain>
    </source>
</reference>
<gene>
    <name evidence="2" type="ORF">BRADI_4g12975v3</name>
</gene>
<keyword evidence="4" id="KW-1185">Reference proteome</keyword>
<name>A0A0Q3EIZ8_BRADI</name>
<accession>A0A0Q3EIZ8</accession>
<dbReference type="AlphaFoldDB" id="A0A0Q3EIZ8"/>
<evidence type="ECO:0000313" key="3">
    <source>
        <dbReference type="EnsemblPlants" id="KQJ87702"/>
    </source>
</evidence>
<evidence type="ECO:0000313" key="2">
    <source>
        <dbReference type="EMBL" id="KQJ87702.1"/>
    </source>
</evidence>
<dbReference type="EnsemblPlants" id="KQJ87702">
    <property type="protein sequence ID" value="KQJ87702"/>
    <property type="gene ID" value="BRADI_4g12975v3"/>
</dbReference>
<protein>
    <submittedName>
        <fullName evidence="2 3">Uncharacterized protein</fullName>
    </submittedName>
</protein>
<evidence type="ECO:0000313" key="4">
    <source>
        <dbReference type="Proteomes" id="UP000008810"/>
    </source>
</evidence>
<organism evidence="2">
    <name type="scientific">Brachypodium distachyon</name>
    <name type="common">Purple false brome</name>
    <name type="synonym">Trachynia distachya</name>
    <dbReference type="NCBI Taxonomy" id="15368"/>
    <lineage>
        <taxon>Eukaryota</taxon>
        <taxon>Viridiplantae</taxon>
        <taxon>Streptophyta</taxon>
        <taxon>Embryophyta</taxon>
        <taxon>Tracheophyta</taxon>
        <taxon>Spermatophyta</taxon>
        <taxon>Magnoliopsida</taxon>
        <taxon>Liliopsida</taxon>
        <taxon>Poales</taxon>
        <taxon>Poaceae</taxon>
        <taxon>BOP clade</taxon>
        <taxon>Pooideae</taxon>
        <taxon>Stipodae</taxon>
        <taxon>Brachypodieae</taxon>
        <taxon>Brachypodium</taxon>
    </lineage>
</organism>
<dbReference type="Gramene" id="KQJ87702">
    <property type="protein sequence ID" value="KQJ87702"/>
    <property type="gene ID" value="BRADI_4g12975v3"/>
</dbReference>